<keyword evidence="9" id="KW-1185">Reference proteome</keyword>
<name>F2LY08_HIPMA</name>
<dbReference type="EMBL" id="CP002606">
    <property type="protein sequence ID" value="AEA33273.1"/>
    <property type="molecule type" value="Genomic_DNA"/>
</dbReference>
<evidence type="ECO:0000259" key="7">
    <source>
        <dbReference type="Pfam" id="PF05198"/>
    </source>
</evidence>
<feature type="domain" description="Translation initiation factor 3 C-terminal" evidence="6">
    <location>
        <begin position="58"/>
        <end position="142"/>
    </location>
</feature>
<dbReference type="GO" id="GO:0003743">
    <property type="term" value="F:translation initiation factor activity"/>
    <property type="evidence" value="ECO:0007669"/>
    <property type="project" value="UniProtKB-UniRule"/>
</dbReference>
<keyword evidence="3 5" id="KW-0648">Protein biosynthesis</keyword>
<comment type="similarity">
    <text evidence="1 5">Belongs to the IF-3 family.</text>
</comment>
<proteinExistence type="inferred from homology"/>
<dbReference type="HOGENOM" id="CLU_054919_3_2_7"/>
<dbReference type="NCBIfam" id="TIGR00168">
    <property type="entry name" value="infC"/>
    <property type="match status" value="1"/>
</dbReference>
<accession>F2LY08</accession>
<dbReference type="GO" id="GO:0005737">
    <property type="term" value="C:cytoplasm"/>
    <property type="evidence" value="ECO:0007669"/>
    <property type="project" value="UniProtKB-SubCell"/>
</dbReference>
<dbReference type="Pfam" id="PF05198">
    <property type="entry name" value="IF3_N"/>
    <property type="match status" value="1"/>
</dbReference>
<reference evidence="9" key="2">
    <citation type="submission" date="2011-03" db="EMBL/GenBank/DDBJ databases">
        <title>The complete genome of Hippea maritima DSM 10411.</title>
        <authorList>
            <consortium name="US DOE Joint Genome Institute (JGI-PGF)"/>
            <person name="Lucas S."/>
            <person name="Copeland A."/>
            <person name="Lapidus A."/>
            <person name="Bruce D."/>
            <person name="Goodwin L."/>
            <person name="Pitluck S."/>
            <person name="Peters L."/>
            <person name="Kyrpides N."/>
            <person name="Mavromatis K."/>
            <person name="Pagani I."/>
            <person name="Ivanova N."/>
            <person name="Mikhailova N."/>
            <person name="Lu M."/>
            <person name="Detter J.C."/>
            <person name="Tapia R."/>
            <person name="Han C."/>
            <person name="Land M."/>
            <person name="Hauser L."/>
            <person name="Markowitz V."/>
            <person name="Cheng J.-F."/>
            <person name="Hugenholtz P."/>
            <person name="Woyke T."/>
            <person name="Wu D."/>
            <person name="Spring S."/>
            <person name="Schroeder M."/>
            <person name="Brambilla E."/>
            <person name="Klenk H.-P."/>
            <person name="Eisen J.A."/>
        </authorList>
    </citation>
    <scope>NUCLEOTIDE SEQUENCE [LARGE SCALE GENOMIC DNA]</scope>
    <source>
        <strain evidence="9">ATCC 700847 / DSM 10411 / MH2</strain>
    </source>
</reference>
<comment type="function">
    <text evidence="5">IF-3 binds to the 30S ribosomal subunit and shifts the equilibrium between 70S ribosomes and their 50S and 30S subunits in favor of the free subunits, thus enhancing the availability of 30S subunits on which protein synthesis initiation begins.</text>
</comment>
<dbReference type="InterPro" id="IPR036788">
    <property type="entry name" value="T_IF-3_C_sf"/>
</dbReference>
<gene>
    <name evidence="8" type="ordered locus">Hipma_0296</name>
</gene>
<dbReference type="InterPro" id="IPR019813">
    <property type="entry name" value="Translation_initiation_fac3_CS"/>
</dbReference>
<evidence type="ECO:0000256" key="3">
    <source>
        <dbReference type="ARBA" id="ARBA00022917"/>
    </source>
</evidence>
<dbReference type="AlphaFoldDB" id="F2LY08"/>
<dbReference type="PANTHER" id="PTHR10938">
    <property type="entry name" value="TRANSLATION INITIATION FACTOR IF-3"/>
    <property type="match status" value="1"/>
</dbReference>
<dbReference type="Gene3D" id="3.30.110.10">
    <property type="entry name" value="Translation initiation factor 3 (IF-3), C-terminal domain"/>
    <property type="match status" value="1"/>
</dbReference>
<dbReference type="InterPro" id="IPR019814">
    <property type="entry name" value="Translation_initiation_fac_3_N"/>
</dbReference>
<dbReference type="Gene3D" id="3.10.20.80">
    <property type="entry name" value="Translation initiation factor 3 (IF-3), N-terminal domain"/>
    <property type="match status" value="1"/>
</dbReference>
<dbReference type="Pfam" id="PF00707">
    <property type="entry name" value="IF3_C"/>
    <property type="match status" value="1"/>
</dbReference>
<dbReference type="InterPro" id="IPR001288">
    <property type="entry name" value="Translation_initiation_fac_3"/>
</dbReference>
<dbReference type="InParanoid" id="F2LY08"/>
<dbReference type="KEGG" id="hmr:Hipma_0296"/>
<dbReference type="GO" id="GO:0043022">
    <property type="term" value="F:ribosome binding"/>
    <property type="evidence" value="ECO:0007669"/>
    <property type="project" value="TreeGrafter"/>
</dbReference>
<comment type="subunit">
    <text evidence="5">Monomer.</text>
</comment>
<reference evidence="8 9" key="1">
    <citation type="journal article" date="2011" name="Stand. Genomic Sci.">
        <title>Complete genome sequence of the thermophilic sulfur-reducer Hippea maritima type strain (MH(2)).</title>
        <authorList>
            <person name="Huntemann M."/>
            <person name="Lu M."/>
            <person name="Nolan M."/>
            <person name="Lapidus A."/>
            <person name="Lucas S."/>
            <person name="Hammon N."/>
            <person name="Deshpande S."/>
            <person name="Cheng J.F."/>
            <person name="Tapia R."/>
            <person name="Han C."/>
            <person name="Goodwin L."/>
            <person name="Pitluck S."/>
            <person name="Liolios K."/>
            <person name="Pagani I."/>
            <person name="Ivanova N."/>
            <person name="Ovchinikova G."/>
            <person name="Pati A."/>
            <person name="Chen A."/>
            <person name="Palaniappan K."/>
            <person name="Land M."/>
            <person name="Hauser L."/>
            <person name="Jeffries C.D."/>
            <person name="Detter J.C."/>
            <person name="Brambilla E.M."/>
            <person name="Rohde M."/>
            <person name="Spring S."/>
            <person name="Goker M."/>
            <person name="Woyke T."/>
            <person name="Bristow J."/>
            <person name="Eisen J.A."/>
            <person name="Markowitz V."/>
            <person name="Hugenholtz P."/>
            <person name="Kyrpides N.C."/>
            <person name="Klenk H.P."/>
            <person name="Mavromatis K."/>
        </authorList>
    </citation>
    <scope>NUCLEOTIDE SEQUENCE [LARGE SCALE GENOMIC DNA]</scope>
    <source>
        <strain evidence="9">ATCC 700847 / DSM 10411 / MH2</strain>
    </source>
</reference>
<organism evidence="8 9">
    <name type="scientific">Hippea maritima (strain ATCC 700847 / DSM 10411 / MH2)</name>
    <dbReference type="NCBI Taxonomy" id="760142"/>
    <lineage>
        <taxon>Bacteria</taxon>
        <taxon>Pseudomonadati</taxon>
        <taxon>Campylobacterota</taxon>
        <taxon>Desulfurellia</taxon>
        <taxon>Desulfurellales</taxon>
        <taxon>Hippeaceae</taxon>
        <taxon>Hippea</taxon>
    </lineage>
</organism>
<protein>
    <recommendedName>
        <fullName evidence="4 5">Translation initiation factor IF-3</fullName>
    </recommendedName>
</protein>
<evidence type="ECO:0000256" key="2">
    <source>
        <dbReference type="ARBA" id="ARBA00022540"/>
    </source>
</evidence>
<dbReference type="GO" id="GO:0032790">
    <property type="term" value="P:ribosome disassembly"/>
    <property type="evidence" value="ECO:0007669"/>
    <property type="project" value="TreeGrafter"/>
</dbReference>
<keyword evidence="2 5" id="KW-0396">Initiation factor</keyword>
<feature type="domain" description="Translation initiation factor 3 N-terminal" evidence="7">
    <location>
        <begin position="1"/>
        <end position="50"/>
    </location>
</feature>
<dbReference type="STRING" id="760142.Hipma_0296"/>
<dbReference type="PANTHER" id="PTHR10938:SF0">
    <property type="entry name" value="TRANSLATION INITIATION FACTOR IF-3, MITOCHONDRIAL"/>
    <property type="match status" value="1"/>
</dbReference>
<evidence type="ECO:0000256" key="1">
    <source>
        <dbReference type="ARBA" id="ARBA00005439"/>
    </source>
</evidence>
<dbReference type="SUPFAM" id="SSF54364">
    <property type="entry name" value="Translation initiation factor IF3, N-terminal domain"/>
    <property type="match status" value="1"/>
</dbReference>
<dbReference type="InterPro" id="IPR036787">
    <property type="entry name" value="T_IF-3_N_sf"/>
</dbReference>
<sequence>MGVVPLSEALRRAENAGLDLVVVSPNSNPIVCRIMDYGKYNYEKQKKQQKSKKSQKTIKVKELKLRPRIADNDYQTKLKMAKSFLEDKNKVKFNIFLRGREMDKRELVEELIERLKLDLVEVGNIEGKPDYQGRRITVSFVPNK</sequence>
<evidence type="ECO:0000256" key="5">
    <source>
        <dbReference type="RuleBase" id="RU000646"/>
    </source>
</evidence>
<comment type="subcellular location">
    <subcellularLocation>
        <location evidence="5">Cytoplasm</location>
    </subcellularLocation>
</comment>
<dbReference type="InterPro" id="IPR019815">
    <property type="entry name" value="Translation_initiation_fac_3_C"/>
</dbReference>
<dbReference type="Proteomes" id="UP000008139">
    <property type="component" value="Chromosome"/>
</dbReference>
<dbReference type="PROSITE" id="PS00938">
    <property type="entry name" value="IF3"/>
    <property type="match status" value="1"/>
</dbReference>
<evidence type="ECO:0000313" key="8">
    <source>
        <dbReference type="EMBL" id="AEA33273.1"/>
    </source>
</evidence>
<evidence type="ECO:0000259" key="6">
    <source>
        <dbReference type="Pfam" id="PF00707"/>
    </source>
</evidence>
<evidence type="ECO:0000313" key="9">
    <source>
        <dbReference type="Proteomes" id="UP000008139"/>
    </source>
</evidence>
<evidence type="ECO:0000256" key="4">
    <source>
        <dbReference type="NCBIfam" id="TIGR00168"/>
    </source>
</evidence>
<dbReference type="eggNOG" id="COG0290">
    <property type="taxonomic scope" value="Bacteria"/>
</dbReference>
<dbReference type="SUPFAM" id="SSF55200">
    <property type="entry name" value="Translation initiation factor IF3, C-terminal domain"/>
    <property type="match status" value="1"/>
</dbReference>
<dbReference type="FunCoup" id="F2LY08">
    <property type="interactions" value="455"/>
</dbReference>